<evidence type="ECO:0000256" key="6">
    <source>
        <dbReference type="ARBA" id="ARBA00022989"/>
    </source>
</evidence>
<evidence type="ECO:0000259" key="9">
    <source>
        <dbReference type="Pfam" id="PF13231"/>
    </source>
</evidence>
<comment type="subcellular location">
    <subcellularLocation>
        <location evidence="1">Cell membrane</location>
        <topology evidence="1">Multi-pass membrane protein</topology>
    </subcellularLocation>
</comment>
<dbReference type="AlphaFoldDB" id="A0A1M7MRX0"/>
<feature type="transmembrane region" description="Helical" evidence="8">
    <location>
        <begin position="285"/>
        <end position="303"/>
    </location>
</feature>
<feature type="transmembrane region" description="Helical" evidence="8">
    <location>
        <begin position="137"/>
        <end position="157"/>
    </location>
</feature>
<keyword evidence="6 8" id="KW-1133">Transmembrane helix</keyword>
<dbReference type="Pfam" id="PF13231">
    <property type="entry name" value="PMT_2"/>
    <property type="match status" value="1"/>
</dbReference>
<feature type="transmembrane region" description="Helical" evidence="8">
    <location>
        <begin position="81"/>
        <end position="100"/>
    </location>
</feature>
<name>A0A1M7MRX0_RUMFL</name>
<gene>
    <name evidence="10" type="ORF">SAMN04487860_12714</name>
</gene>
<protein>
    <submittedName>
        <fullName evidence="10">Dolichyl-phosphate-mannose-protein mannosyltransferase</fullName>
    </submittedName>
</protein>
<evidence type="ECO:0000313" key="11">
    <source>
        <dbReference type="Proteomes" id="UP000184394"/>
    </source>
</evidence>
<evidence type="ECO:0000256" key="4">
    <source>
        <dbReference type="ARBA" id="ARBA00022679"/>
    </source>
</evidence>
<keyword evidence="5 8" id="KW-0812">Transmembrane</keyword>
<evidence type="ECO:0000256" key="8">
    <source>
        <dbReference type="SAM" id="Phobius"/>
    </source>
</evidence>
<evidence type="ECO:0000256" key="3">
    <source>
        <dbReference type="ARBA" id="ARBA00022676"/>
    </source>
</evidence>
<organism evidence="10 11">
    <name type="scientific">Ruminococcus flavefaciens</name>
    <dbReference type="NCBI Taxonomy" id="1265"/>
    <lineage>
        <taxon>Bacteria</taxon>
        <taxon>Bacillati</taxon>
        <taxon>Bacillota</taxon>
        <taxon>Clostridia</taxon>
        <taxon>Eubacteriales</taxon>
        <taxon>Oscillospiraceae</taxon>
        <taxon>Ruminococcus</taxon>
    </lineage>
</organism>
<dbReference type="EMBL" id="FRCT01000027">
    <property type="protein sequence ID" value="SHM93723.1"/>
    <property type="molecule type" value="Genomic_DNA"/>
</dbReference>
<keyword evidence="3 10" id="KW-0328">Glycosyltransferase</keyword>
<dbReference type="PANTHER" id="PTHR33908:SF11">
    <property type="entry name" value="MEMBRANE PROTEIN"/>
    <property type="match status" value="1"/>
</dbReference>
<feature type="transmembrane region" description="Helical" evidence="8">
    <location>
        <begin position="465"/>
        <end position="488"/>
    </location>
</feature>
<feature type="transmembrane region" description="Helical" evidence="8">
    <location>
        <begin position="51"/>
        <end position="69"/>
    </location>
</feature>
<evidence type="ECO:0000256" key="1">
    <source>
        <dbReference type="ARBA" id="ARBA00004651"/>
    </source>
</evidence>
<feature type="transmembrane region" description="Helical" evidence="8">
    <location>
        <begin position="565"/>
        <end position="585"/>
    </location>
</feature>
<evidence type="ECO:0000256" key="7">
    <source>
        <dbReference type="ARBA" id="ARBA00023136"/>
    </source>
</evidence>
<dbReference type="GO" id="GO:0009103">
    <property type="term" value="P:lipopolysaccharide biosynthetic process"/>
    <property type="evidence" value="ECO:0007669"/>
    <property type="project" value="UniProtKB-ARBA"/>
</dbReference>
<dbReference type="InterPro" id="IPR038731">
    <property type="entry name" value="RgtA/B/C-like"/>
</dbReference>
<feature type="transmembrane region" description="Helical" evidence="8">
    <location>
        <begin position="353"/>
        <end position="373"/>
    </location>
</feature>
<dbReference type="GO" id="GO:0005886">
    <property type="term" value="C:plasma membrane"/>
    <property type="evidence" value="ECO:0007669"/>
    <property type="project" value="UniProtKB-SubCell"/>
</dbReference>
<feature type="transmembrane region" description="Helical" evidence="8">
    <location>
        <begin position="500"/>
        <end position="516"/>
    </location>
</feature>
<feature type="transmembrane region" description="Helical" evidence="8">
    <location>
        <begin position="231"/>
        <end position="248"/>
    </location>
</feature>
<reference evidence="10 11" key="1">
    <citation type="submission" date="2016-11" db="EMBL/GenBank/DDBJ databases">
        <authorList>
            <person name="Jaros S."/>
            <person name="Januszkiewicz K."/>
            <person name="Wedrychowicz H."/>
        </authorList>
    </citation>
    <scope>NUCLEOTIDE SEQUENCE [LARGE SCALE GENOMIC DNA]</scope>
    <source>
        <strain evidence="10 11">Y1</strain>
    </source>
</reference>
<dbReference type="Proteomes" id="UP000184394">
    <property type="component" value="Unassembled WGS sequence"/>
</dbReference>
<feature type="transmembrane region" description="Helical" evidence="8">
    <location>
        <begin position="27"/>
        <end position="45"/>
    </location>
</feature>
<dbReference type="InterPro" id="IPR050297">
    <property type="entry name" value="LipidA_mod_glycosyltrf_83"/>
</dbReference>
<dbReference type="OrthoDB" id="9765464at2"/>
<evidence type="ECO:0000256" key="5">
    <source>
        <dbReference type="ARBA" id="ARBA00022692"/>
    </source>
</evidence>
<keyword evidence="2" id="KW-1003">Cell membrane</keyword>
<evidence type="ECO:0000313" key="10">
    <source>
        <dbReference type="EMBL" id="SHM93723.1"/>
    </source>
</evidence>
<evidence type="ECO:0000256" key="2">
    <source>
        <dbReference type="ARBA" id="ARBA00022475"/>
    </source>
</evidence>
<proteinExistence type="predicted"/>
<feature type="domain" description="Glycosyltransferase RgtA/B/C/D-like" evidence="9">
    <location>
        <begin position="209"/>
        <end position="370"/>
    </location>
</feature>
<feature type="transmembrane region" description="Helical" evidence="8">
    <location>
        <begin position="106"/>
        <end position="125"/>
    </location>
</feature>
<sequence length="587" mass="65798">MEKSLTGNNRADTVISKVFGFLSSHSYITAFLICVITVPMFYGAVEFTSGIAVPLIFVAYCISAALAIVIQCRKHGFDLRVAVPFTISAAGFGVFGLSYVENDAQKLTMVLVAGIIISLVLYFGLFTKKFKRQFNALLIFGISFTVKLCYVLGTSVYERQHDVNWFGSPDEAAPGHLGYMSYLLYNHKLYDGDYTGISQYCHPLLHHAIGALWIKLINGIFGVDMDRAVESVQVLPMFYSMTIIITAYKIFRHFKLDGKSLYVPLIITAFHPCFIFLGSLVNNDALAWALSMGAVLLTLKWYSEPTMKNIIGIAFCVGLGMMAKLSAALLAFPITFVFLVVFFRNFKDSWKKLIGQFSVFGAICAPLGMWFPVRGLIRWGIPLTYVQELPEMPQSIKGITFWERITDFSFKQVRNVYENWLWFDENDIPQGFNEHNPLIAILKNSIFGEFINGNNFAARQYMDKVAVVLFWLATAIAAAAFVSIIVGTIRKGTADKVQKMFFVIFYFVLVGNLYLLSKNYAFVCSMNFRYLMPTVIIGALFLGFVLQNTEKNGKAVAKVLKTGTFAASVVFAVISSYLYFIVAMGER</sequence>
<dbReference type="PANTHER" id="PTHR33908">
    <property type="entry name" value="MANNOSYLTRANSFERASE YKCB-RELATED"/>
    <property type="match status" value="1"/>
</dbReference>
<dbReference type="RefSeq" id="WP_072952563.1">
    <property type="nucleotide sequence ID" value="NZ_FRCT01000027.1"/>
</dbReference>
<feature type="transmembrane region" description="Helical" evidence="8">
    <location>
        <begin position="260"/>
        <end position="279"/>
    </location>
</feature>
<keyword evidence="4 10" id="KW-0808">Transferase</keyword>
<feature type="transmembrane region" description="Helical" evidence="8">
    <location>
        <begin position="528"/>
        <end position="545"/>
    </location>
</feature>
<keyword evidence="7 8" id="KW-0472">Membrane</keyword>
<dbReference type="GO" id="GO:0016763">
    <property type="term" value="F:pentosyltransferase activity"/>
    <property type="evidence" value="ECO:0007669"/>
    <property type="project" value="TreeGrafter"/>
</dbReference>
<feature type="transmembrane region" description="Helical" evidence="8">
    <location>
        <begin position="310"/>
        <end position="341"/>
    </location>
</feature>
<accession>A0A1M7MRX0</accession>